<proteinExistence type="predicted"/>
<dbReference type="OrthoDB" id="5296814at2"/>
<gene>
    <name evidence="1" type="ORF">EDD55_101349</name>
</gene>
<keyword evidence="2" id="KW-1185">Reference proteome</keyword>
<reference evidence="1 2" key="1">
    <citation type="submission" date="2019-03" db="EMBL/GenBank/DDBJ databases">
        <title>Genomic Encyclopedia of Type Strains, Phase IV (KMG-IV): sequencing the most valuable type-strain genomes for metagenomic binning, comparative biology and taxonomic classification.</title>
        <authorList>
            <person name="Goeker M."/>
        </authorList>
    </citation>
    <scope>NUCLEOTIDE SEQUENCE [LARGE SCALE GENOMIC DNA]</scope>
    <source>
        <strain evidence="1 2">DSM 101688</strain>
    </source>
</reference>
<organism evidence="1 2">
    <name type="scientific">Varunaivibrio sulfuroxidans</name>
    <dbReference type="NCBI Taxonomy" id="1773489"/>
    <lineage>
        <taxon>Bacteria</taxon>
        <taxon>Pseudomonadati</taxon>
        <taxon>Pseudomonadota</taxon>
        <taxon>Alphaproteobacteria</taxon>
        <taxon>Rhodospirillales</taxon>
        <taxon>Magnetovibrionaceae</taxon>
        <taxon>Varunaivibrio</taxon>
    </lineage>
</organism>
<dbReference type="Pfam" id="PF09626">
    <property type="entry name" value="DHC"/>
    <property type="match status" value="1"/>
</dbReference>
<dbReference type="EMBL" id="SLZW01000001">
    <property type="protein sequence ID" value="TCS65016.1"/>
    <property type="molecule type" value="Genomic_DNA"/>
</dbReference>
<comment type="caution">
    <text evidence="1">The sequence shown here is derived from an EMBL/GenBank/DDBJ whole genome shotgun (WGS) entry which is preliminary data.</text>
</comment>
<evidence type="ECO:0000313" key="1">
    <source>
        <dbReference type="EMBL" id="TCS65016.1"/>
    </source>
</evidence>
<dbReference type="AlphaFoldDB" id="A0A4R3JIB9"/>
<dbReference type="InterPro" id="IPR018588">
    <property type="entry name" value="Dihaem_cytochrome-c"/>
</dbReference>
<dbReference type="Proteomes" id="UP000295304">
    <property type="component" value="Unassembled WGS sequence"/>
</dbReference>
<dbReference type="RefSeq" id="WP_132937738.1">
    <property type="nucleotide sequence ID" value="NZ_CP119676.1"/>
</dbReference>
<name>A0A4R3JIB9_9PROT</name>
<accession>A0A4R3JIB9</accession>
<protein>
    <submittedName>
        <fullName evidence="1">Diheme cytochrome c</fullName>
    </submittedName>
</protein>
<evidence type="ECO:0000313" key="2">
    <source>
        <dbReference type="Proteomes" id="UP000295304"/>
    </source>
</evidence>
<sequence>MIAHAVFVLLSSLAAYILVAIGPPTALAERKDLGNAVIDDLTRRFCGDCHMAYAPINLPARSWSTLIDHLDDHFGVRLVINETARRHIRAYLISKSADGGGTHWGRRLMKHIPADTAPLRITATPRFTRHHNGARFRALLAEKKTTPSRCTHCHGEAELCVLGEPPR</sequence>